<dbReference type="InterPro" id="IPR011701">
    <property type="entry name" value="MFS"/>
</dbReference>
<evidence type="ECO:0000256" key="3">
    <source>
        <dbReference type="ARBA" id="ARBA00022692"/>
    </source>
</evidence>
<feature type="transmembrane region" description="Helical" evidence="7">
    <location>
        <begin position="168"/>
        <end position="188"/>
    </location>
</feature>
<evidence type="ECO:0000313" key="9">
    <source>
        <dbReference type="EMBL" id="KAH8979279.1"/>
    </source>
</evidence>
<feature type="domain" description="Major facilitator superfamily (MFS) profile" evidence="8">
    <location>
        <begin position="35"/>
        <end position="483"/>
    </location>
</feature>
<comment type="caution">
    <text evidence="9">The sequence shown here is derived from an EMBL/GenBank/DDBJ whole genome shotgun (WGS) entry which is preliminary data.</text>
</comment>
<feature type="transmembrane region" description="Helical" evidence="7">
    <location>
        <begin position="74"/>
        <end position="96"/>
    </location>
</feature>
<dbReference type="PROSITE" id="PS50850">
    <property type="entry name" value="MFS"/>
    <property type="match status" value="1"/>
</dbReference>
<evidence type="ECO:0000256" key="4">
    <source>
        <dbReference type="ARBA" id="ARBA00022989"/>
    </source>
</evidence>
<dbReference type="GO" id="GO:0016020">
    <property type="term" value="C:membrane"/>
    <property type="evidence" value="ECO:0007669"/>
    <property type="project" value="UniProtKB-SubCell"/>
</dbReference>
<dbReference type="InterPro" id="IPR036259">
    <property type="entry name" value="MFS_trans_sf"/>
</dbReference>
<feature type="transmembrane region" description="Helical" evidence="7">
    <location>
        <begin position="280"/>
        <end position="301"/>
    </location>
</feature>
<dbReference type="PRINTS" id="PR01035">
    <property type="entry name" value="TCRTETA"/>
</dbReference>
<dbReference type="Pfam" id="PF07690">
    <property type="entry name" value="MFS_1"/>
    <property type="match status" value="1"/>
</dbReference>
<dbReference type="PANTHER" id="PTHR23504">
    <property type="entry name" value="MAJOR FACILITATOR SUPERFAMILY DOMAIN-CONTAINING PROTEIN 10"/>
    <property type="match status" value="1"/>
</dbReference>
<feature type="transmembrane region" description="Helical" evidence="7">
    <location>
        <begin position="459"/>
        <end position="483"/>
    </location>
</feature>
<keyword evidence="5 7" id="KW-0472">Membrane</keyword>
<evidence type="ECO:0000256" key="1">
    <source>
        <dbReference type="ARBA" id="ARBA00004141"/>
    </source>
</evidence>
<dbReference type="EMBL" id="JAKELL010000178">
    <property type="protein sequence ID" value="KAH8979279.1"/>
    <property type="molecule type" value="Genomic_DNA"/>
</dbReference>
<feature type="transmembrane region" description="Helical" evidence="7">
    <location>
        <begin position="321"/>
        <end position="340"/>
    </location>
</feature>
<feature type="transmembrane region" description="Helical" evidence="7">
    <location>
        <begin position="387"/>
        <end position="410"/>
    </location>
</feature>
<name>A0AAD4L4B8_9AGAM</name>
<dbReference type="Gene3D" id="1.20.1250.20">
    <property type="entry name" value="MFS general substrate transporter like domains"/>
    <property type="match status" value="1"/>
</dbReference>
<feature type="transmembrane region" description="Helical" evidence="7">
    <location>
        <begin position="108"/>
        <end position="125"/>
    </location>
</feature>
<evidence type="ECO:0000256" key="7">
    <source>
        <dbReference type="SAM" id="Phobius"/>
    </source>
</evidence>
<keyword evidence="2" id="KW-0813">Transport</keyword>
<keyword evidence="3 7" id="KW-0812">Transmembrane</keyword>
<sequence>MSSKTFQGPPQPEEETPLLRDGNTPRTKTPLPITQIVILLLLQLCEPITSHSIKPYINQLVSELPVVDGDEKKVGYYAGLIVSLYFAAEAVTILQWSRLSDKVGRKPVLLFGLLGTIISSILFGLSRSFSALVFSRCLNGILNGNSGVMKSMMAELTDETNMAQGFSLITITWAVGGTIGPFIGGVLSRPQDRWPNLFSHPFWGEYPYFLPCLATAAYVLLSFSLAAIFLKETVNSDLVMKPNTEANSNLPPVGEGEILDGPVKDTEKPVPLRALLTRPVVVTVANYCMIALLDMATGALIPLVWSTSVEFGGLSMSPASIGLWIAVYGFINCVIQFVAFPRLVGRFGPQRVFIASIILFFPVYILFPSENLVLRHSSRGLNLAAGLLITLQILAMSFSDMGFSAIFMYISSAAPNKRSLGAMNGVAQMMVSIQRAVGPAAATSLFAFSLENNILGGNFAYVVLLCLVWVGLAVAVQLPRSLWEHDRFMKKGRSDLMRTDSES</sequence>
<dbReference type="InterPro" id="IPR001958">
    <property type="entry name" value="Tet-R_TetA/multi-R_MdtG-like"/>
</dbReference>
<evidence type="ECO:0000256" key="5">
    <source>
        <dbReference type="ARBA" id="ARBA00023136"/>
    </source>
</evidence>
<dbReference type="Proteomes" id="UP001201163">
    <property type="component" value="Unassembled WGS sequence"/>
</dbReference>
<gene>
    <name evidence="9" type="ORF">EDB92DRAFT_1821093</name>
</gene>
<dbReference type="CDD" id="cd17330">
    <property type="entry name" value="MFS_SLC46_TetA_like"/>
    <property type="match status" value="1"/>
</dbReference>
<feature type="transmembrane region" description="Helical" evidence="7">
    <location>
        <begin position="352"/>
        <end position="367"/>
    </location>
</feature>
<proteinExistence type="predicted"/>
<comment type="subcellular location">
    <subcellularLocation>
        <location evidence="1">Membrane</location>
        <topology evidence="1">Multi-pass membrane protein</topology>
    </subcellularLocation>
</comment>
<dbReference type="PANTHER" id="PTHR23504:SF15">
    <property type="entry name" value="MAJOR FACILITATOR SUPERFAMILY (MFS) PROFILE DOMAIN-CONTAINING PROTEIN"/>
    <property type="match status" value="1"/>
</dbReference>
<accession>A0AAD4L4B8</accession>
<dbReference type="AlphaFoldDB" id="A0AAD4L4B8"/>
<dbReference type="InterPro" id="IPR020846">
    <property type="entry name" value="MFS_dom"/>
</dbReference>
<evidence type="ECO:0000256" key="6">
    <source>
        <dbReference type="SAM" id="MobiDB-lite"/>
    </source>
</evidence>
<protein>
    <submittedName>
        <fullName evidence="9">MFS general substrate transporter</fullName>
    </submittedName>
</protein>
<keyword evidence="4 7" id="KW-1133">Transmembrane helix</keyword>
<dbReference type="SUPFAM" id="SSF103473">
    <property type="entry name" value="MFS general substrate transporter"/>
    <property type="match status" value="1"/>
</dbReference>
<evidence type="ECO:0000259" key="8">
    <source>
        <dbReference type="PROSITE" id="PS50850"/>
    </source>
</evidence>
<evidence type="ECO:0000313" key="10">
    <source>
        <dbReference type="Proteomes" id="UP001201163"/>
    </source>
</evidence>
<keyword evidence="10" id="KW-1185">Reference proteome</keyword>
<evidence type="ECO:0000256" key="2">
    <source>
        <dbReference type="ARBA" id="ARBA00022448"/>
    </source>
</evidence>
<reference evidence="9" key="1">
    <citation type="submission" date="2022-01" db="EMBL/GenBank/DDBJ databases">
        <title>Comparative genomics reveals a dynamic genome evolution in the ectomycorrhizal milk-cap (Lactarius) mushrooms.</title>
        <authorList>
            <consortium name="DOE Joint Genome Institute"/>
            <person name="Lebreton A."/>
            <person name="Tang N."/>
            <person name="Kuo A."/>
            <person name="LaButti K."/>
            <person name="Drula E."/>
            <person name="Barry K."/>
            <person name="Clum A."/>
            <person name="Lipzen A."/>
            <person name="Mousain D."/>
            <person name="Ng V."/>
            <person name="Wang R."/>
            <person name="Wang X."/>
            <person name="Dai Y."/>
            <person name="Henrissat B."/>
            <person name="Grigoriev I.V."/>
            <person name="Guerin-Laguette A."/>
            <person name="Yu F."/>
            <person name="Martin F.M."/>
        </authorList>
    </citation>
    <scope>NUCLEOTIDE SEQUENCE</scope>
    <source>
        <strain evidence="9">QP</strain>
    </source>
</reference>
<organism evidence="9 10">
    <name type="scientific">Lactarius akahatsu</name>
    <dbReference type="NCBI Taxonomy" id="416441"/>
    <lineage>
        <taxon>Eukaryota</taxon>
        <taxon>Fungi</taxon>
        <taxon>Dikarya</taxon>
        <taxon>Basidiomycota</taxon>
        <taxon>Agaricomycotina</taxon>
        <taxon>Agaricomycetes</taxon>
        <taxon>Russulales</taxon>
        <taxon>Russulaceae</taxon>
        <taxon>Lactarius</taxon>
    </lineage>
</organism>
<dbReference type="GO" id="GO:0022857">
    <property type="term" value="F:transmembrane transporter activity"/>
    <property type="evidence" value="ECO:0007669"/>
    <property type="project" value="InterPro"/>
</dbReference>
<feature type="transmembrane region" description="Helical" evidence="7">
    <location>
        <begin position="208"/>
        <end position="230"/>
    </location>
</feature>
<feature type="transmembrane region" description="Helical" evidence="7">
    <location>
        <begin position="422"/>
        <end position="447"/>
    </location>
</feature>
<feature type="region of interest" description="Disordered" evidence="6">
    <location>
        <begin position="1"/>
        <end position="26"/>
    </location>
</feature>